<dbReference type="Gene3D" id="2.60.120.290">
    <property type="entry name" value="Spermadhesin, CUB domain"/>
    <property type="match status" value="1"/>
</dbReference>
<dbReference type="EMBL" id="RQTK01000025">
    <property type="protein sequence ID" value="RUS90752.1"/>
    <property type="molecule type" value="Genomic_DNA"/>
</dbReference>
<reference evidence="6 7" key="1">
    <citation type="submission" date="2019-01" db="EMBL/GenBank/DDBJ databases">
        <title>A draft genome assembly of the solar-powered sea slug Elysia chlorotica.</title>
        <authorList>
            <person name="Cai H."/>
            <person name="Li Q."/>
            <person name="Fang X."/>
            <person name="Li J."/>
            <person name="Curtis N.E."/>
            <person name="Altenburger A."/>
            <person name="Shibata T."/>
            <person name="Feng M."/>
            <person name="Maeda T."/>
            <person name="Schwartz J.A."/>
            <person name="Shigenobu S."/>
            <person name="Lundholm N."/>
            <person name="Nishiyama T."/>
            <person name="Yang H."/>
            <person name="Hasebe M."/>
            <person name="Li S."/>
            <person name="Pierce S.K."/>
            <person name="Wang J."/>
        </authorList>
    </citation>
    <scope>NUCLEOTIDE SEQUENCE [LARGE SCALE GENOMIC DNA]</scope>
    <source>
        <strain evidence="6">EC2010</strain>
        <tissue evidence="6">Whole organism of an adult</tissue>
    </source>
</reference>
<comment type="caution">
    <text evidence="2">Lacks conserved residue(s) required for the propagation of feature annotation.</text>
</comment>
<keyword evidence="3" id="KW-0732">Signal</keyword>
<dbReference type="Proteomes" id="UP000271974">
    <property type="component" value="Unassembled WGS sequence"/>
</dbReference>
<evidence type="ECO:0000259" key="5">
    <source>
        <dbReference type="PROSITE" id="PS50228"/>
    </source>
</evidence>
<proteinExistence type="predicted"/>
<feature type="non-terminal residue" evidence="6">
    <location>
        <position position="161"/>
    </location>
</feature>
<keyword evidence="1 2" id="KW-1015">Disulfide bond</keyword>
<feature type="signal peptide" evidence="3">
    <location>
        <begin position="1"/>
        <end position="25"/>
    </location>
</feature>
<dbReference type="InterPro" id="IPR043159">
    <property type="entry name" value="Lectin_gal-bd_sf"/>
</dbReference>
<sequence>MMDRKQLIASMLLFWIAACMPLASGLTKSACFSGRNKTLDLDCGPGQLLHITRAFYGFSPTDQCQLAAGGEAQGCTLDDRERYGCIGQRACSINLPTGQWGVSVPECGQRSNFYQVEYNCVRADTVYHICENERITAQSGYITTPGYPNNYHKQSKCNMTI</sequence>
<dbReference type="PROSITE" id="PS01180">
    <property type="entry name" value="CUB"/>
    <property type="match status" value="1"/>
</dbReference>
<dbReference type="PROSITE" id="PS51257">
    <property type="entry name" value="PROKAR_LIPOPROTEIN"/>
    <property type="match status" value="1"/>
</dbReference>
<dbReference type="InterPro" id="IPR035914">
    <property type="entry name" value="Sperma_CUB_dom_sf"/>
</dbReference>
<evidence type="ECO:0000256" key="3">
    <source>
        <dbReference type="SAM" id="SignalP"/>
    </source>
</evidence>
<dbReference type="AlphaFoldDB" id="A0A3S1BWV0"/>
<evidence type="ECO:0000313" key="7">
    <source>
        <dbReference type="Proteomes" id="UP000271974"/>
    </source>
</evidence>
<dbReference type="OrthoDB" id="431034at2759"/>
<feature type="disulfide bond" evidence="2">
    <location>
        <begin position="130"/>
        <end position="157"/>
    </location>
</feature>
<dbReference type="InterPro" id="IPR000922">
    <property type="entry name" value="Lectin_gal-bd_dom"/>
</dbReference>
<accession>A0A3S1BWV0</accession>
<protein>
    <recommendedName>
        <fullName evidence="8">SUEL-type lectin domain-containing protein</fullName>
    </recommendedName>
</protein>
<feature type="chain" id="PRO_5018713225" description="SUEL-type lectin domain-containing protein" evidence="3">
    <location>
        <begin position="26"/>
        <end position="161"/>
    </location>
</feature>
<dbReference type="GO" id="GO:0030246">
    <property type="term" value="F:carbohydrate binding"/>
    <property type="evidence" value="ECO:0007669"/>
    <property type="project" value="InterPro"/>
</dbReference>
<dbReference type="CDD" id="cd22823">
    <property type="entry name" value="Gal_Rha_Lectin"/>
    <property type="match status" value="1"/>
</dbReference>
<evidence type="ECO:0000313" key="6">
    <source>
        <dbReference type="EMBL" id="RUS90752.1"/>
    </source>
</evidence>
<organism evidence="6 7">
    <name type="scientific">Elysia chlorotica</name>
    <name type="common">Eastern emerald elysia</name>
    <name type="synonym">Sea slug</name>
    <dbReference type="NCBI Taxonomy" id="188477"/>
    <lineage>
        <taxon>Eukaryota</taxon>
        <taxon>Metazoa</taxon>
        <taxon>Spiralia</taxon>
        <taxon>Lophotrochozoa</taxon>
        <taxon>Mollusca</taxon>
        <taxon>Gastropoda</taxon>
        <taxon>Heterobranchia</taxon>
        <taxon>Euthyneura</taxon>
        <taxon>Panpulmonata</taxon>
        <taxon>Sacoglossa</taxon>
        <taxon>Placobranchoidea</taxon>
        <taxon>Plakobranchidae</taxon>
        <taxon>Elysia</taxon>
    </lineage>
</organism>
<evidence type="ECO:0000259" key="4">
    <source>
        <dbReference type="PROSITE" id="PS01180"/>
    </source>
</evidence>
<gene>
    <name evidence="6" type="ORF">EGW08_001463</name>
</gene>
<dbReference type="Gene3D" id="2.60.120.740">
    <property type="match status" value="1"/>
</dbReference>
<dbReference type="InterPro" id="IPR000859">
    <property type="entry name" value="CUB_dom"/>
</dbReference>
<evidence type="ECO:0000256" key="2">
    <source>
        <dbReference type="PROSITE-ProRule" id="PRU00059"/>
    </source>
</evidence>
<name>A0A3S1BWV0_ELYCH</name>
<evidence type="ECO:0008006" key="8">
    <source>
        <dbReference type="Google" id="ProtNLM"/>
    </source>
</evidence>
<evidence type="ECO:0000256" key="1">
    <source>
        <dbReference type="ARBA" id="ARBA00023157"/>
    </source>
</evidence>
<feature type="domain" description="CUB" evidence="4">
    <location>
        <begin position="130"/>
        <end position="161"/>
    </location>
</feature>
<dbReference type="PROSITE" id="PS50228">
    <property type="entry name" value="SUEL_LECTIN"/>
    <property type="match status" value="1"/>
</dbReference>
<feature type="domain" description="SUEL-type lectin" evidence="5">
    <location>
        <begin position="33"/>
        <end position="121"/>
    </location>
</feature>
<comment type="caution">
    <text evidence="6">The sequence shown here is derived from an EMBL/GenBank/DDBJ whole genome shotgun (WGS) entry which is preliminary data.</text>
</comment>
<keyword evidence="7" id="KW-1185">Reference proteome</keyword>